<keyword evidence="3" id="KW-1185">Reference proteome</keyword>
<dbReference type="OrthoDB" id="7177610at2"/>
<accession>A0A4R7T5N3</accession>
<evidence type="ECO:0000259" key="1">
    <source>
        <dbReference type="Pfam" id="PF00753"/>
    </source>
</evidence>
<dbReference type="Gene3D" id="3.60.15.10">
    <property type="entry name" value="Ribonuclease Z/Hydroxyacylglutathione hydrolase-like"/>
    <property type="match status" value="1"/>
</dbReference>
<evidence type="ECO:0000313" key="2">
    <source>
        <dbReference type="EMBL" id="TDU86985.1"/>
    </source>
</evidence>
<dbReference type="AlphaFoldDB" id="A0A4R7T5N3"/>
<evidence type="ECO:0000313" key="3">
    <source>
        <dbReference type="Proteomes" id="UP000295151"/>
    </source>
</evidence>
<dbReference type="PANTHER" id="PTHR30619">
    <property type="entry name" value="DNA INTERNALIZATION/COMPETENCE PROTEIN COMEC/REC2"/>
    <property type="match status" value="1"/>
</dbReference>
<dbReference type="Proteomes" id="UP000295151">
    <property type="component" value="Unassembled WGS sequence"/>
</dbReference>
<dbReference type="EMBL" id="SOCE01000001">
    <property type="protein sequence ID" value="TDU86985.1"/>
    <property type="molecule type" value="Genomic_DNA"/>
</dbReference>
<gene>
    <name evidence="2" type="ORF">EV138_0502</name>
</gene>
<dbReference type="PANTHER" id="PTHR30619:SF1">
    <property type="entry name" value="RECOMBINATION PROTEIN 2"/>
    <property type="match status" value="1"/>
</dbReference>
<dbReference type="InterPro" id="IPR052159">
    <property type="entry name" value="Competence_DNA_uptake"/>
</dbReference>
<feature type="domain" description="Metallo-beta-lactamase" evidence="1">
    <location>
        <begin position="14"/>
        <end position="85"/>
    </location>
</feature>
<dbReference type="InterPro" id="IPR001279">
    <property type="entry name" value="Metallo-B-lactamas"/>
</dbReference>
<reference evidence="2 3" key="1">
    <citation type="submission" date="2019-03" db="EMBL/GenBank/DDBJ databases">
        <title>Genomic Encyclopedia of Type Strains, Phase III (KMG-III): the genomes of soil and plant-associated and newly described type strains.</title>
        <authorList>
            <person name="Whitman W."/>
        </authorList>
    </citation>
    <scope>NUCLEOTIDE SEQUENCE [LARGE SCALE GENOMIC DNA]</scope>
    <source>
        <strain evidence="2 3">VKM Ac-2575</strain>
    </source>
</reference>
<dbReference type="Pfam" id="PF00753">
    <property type="entry name" value="Lactamase_B"/>
    <property type="match status" value="1"/>
</dbReference>
<dbReference type="RefSeq" id="WP_133976834.1">
    <property type="nucleotide sequence ID" value="NZ_SOCE01000001.1"/>
</dbReference>
<organism evidence="2 3">
    <name type="scientific">Kribbella voronezhensis</name>
    <dbReference type="NCBI Taxonomy" id="2512212"/>
    <lineage>
        <taxon>Bacteria</taxon>
        <taxon>Bacillati</taxon>
        <taxon>Actinomycetota</taxon>
        <taxon>Actinomycetes</taxon>
        <taxon>Propionibacteriales</taxon>
        <taxon>Kribbellaceae</taxon>
        <taxon>Kribbella</taxon>
    </lineage>
</organism>
<name>A0A4R7T5N3_9ACTN</name>
<sequence>MAGSTVTVRMYNVGFGDAFVVTVRRKGKVWRMLVDCGVHSQGRARPIEESVKAIIADLAAGSPAGKPQLDVVVATHHHADHISGFALPDWEKVAVKEVWLPFVENQSDADATALRQAQTQAAQRLLGLIEQRTLGLDPGAWPAAVAAARSFALNSAGNAVATDRLVGRNEKHFATDHHVRYLPTLNDAENEIAVGLDQVTVHVLGPSRDPDELKLMNPPASAGWLQLDADDAGDADDSPYPLFNGTYELRDEQRLPAALEEAADSLQLDQLGNDVGLLGAASVLERAVNNTSLFMVLDVAGTRLLFPGDAQYGAWQHVLKDPRKRALVSDAAFYKIGHHGSHNATPKAFVEEVWTEGASAMLPWGMVERWKETIPKKELLQSLHDHKHLVIQADTPADKQAGITVQDDLWREIVLKTK</sequence>
<dbReference type="SUPFAM" id="SSF56281">
    <property type="entry name" value="Metallo-hydrolase/oxidoreductase"/>
    <property type="match status" value="1"/>
</dbReference>
<comment type="caution">
    <text evidence="2">The sequence shown here is derived from an EMBL/GenBank/DDBJ whole genome shotgun (WGS) entry which is preliminary data.</text>
</comment>
<proteinExistence type="predicted"/>
<protein>
    <recommendedName>
        <fullName evidence="1">Metallo-beta-lactamase domain-containing protein</fullName>
    </recommendedName>
</protein>
<dbReference type="InterPro" id="IPR036866">
    <property type="entry name" value="RibonucZ/Hydroxyglut_hydro"/>
</dbReference>